<evidence type="ECO:0000313" key="4">
    <source>
        <dbReference type="Proteomes" id="UP000199052"/>
    </source>
</evidence>
<name>A0A1I3CF31_9ACTN</name>
<dbReference type="Proteomes" id="UP000533017">
    <property type="component" value="Unassembled WGS sequence"/>
</dbReference>
<feature type="region of interest" description="Disordered" evidence="1">
    <location>
        <begin position="1"/>
        <end position="24"/>
    </location>
</feature>
<reference evidence="3 4" key="1">
    <citation type="submission" date="2016-10" db="EMBL/GenBank/DDBJ databases">
        <authorList>
            <person name="de Groot N.N."/>
        </authorList>
    </citation>
    <scope>NUCLEOTIDE SEQUENCE [LARGE SCALE GENOMIC DNA]</scope>
    <source>
        <strain evidence="3 4">CPCC 202808</strain>
    </source>
</reference>
<dbReference type="CDD" id="cd09731">
    <property type="entry name" value="Cse2_I-E"/>
    <property type="match status" value="1"/>
</dbReference>
<evidence type="ECO:0000313" key="3">
    <source>
        <dbReference type="EMBL" id="SFH73023.1"/>
    </source>
</evidence>
<proteinExistence type="predicted"/>
<dbReference type="InterPro" id="IPR038287">
    <property type="entry name" value="Cse2_sf"/>
</dbReference>
<gene>
    <name evidence="2" type="ORF">FHR37_000931</name>
    <name evidence="3" type="ORF">SAMN05421678_1335</name>
</gene>
<evidence type="ECO:0000313" key="2">
    <source>
        <dbReference type="EMBL" id="NYH82080.1"/>
    </source>
</evidence>
<reference evidence="2 5" key="2">
    <citation type="submission" date="2020-07" db="EMBL/GenBank/DDBJ databases">
        <title>Sequencing the genomes of 1000 actinobacteria strains.</title>
        <authorList>
            <person name="Klenk H.-P."/>
        </authorList>
    </citation>
    <scope>NUCLEOTIDE SEQUENCE [LARGE SCALE GENOMIC DNA]</scope>
    <source>
        <strain evidence="2 5">DSM 45117</strain>
    </source>
</reference>
<feature type="region of interest" description="Disordered" evidence="1">
    <location>
        <begin position="205"/>
        <end position="229"/>
    </location>
</feature>
<dbReference type="EMBL" id="JACBZA010000001">
    <property type="protein sequence ID" value="NYH82080.1"/>
    <property type="molecule type" value="Genomic_DNA"/>
</dbReference>
<accession>A0A1I3CF31</accession>
<dbReference type="InterPro" id="IPR013382">
    <property type="entry name" value="CRISPR-assoc_prot_Cse2"/>
</dbReference>
<keyword evidence="5" id="KW-1185">Reference proteome</keyword>
<evidence type="ECO:0000313" key="5">
    <source>
        <dbReference type="Proteomes" id="UP000533017"/>
    </source>
</evidence>
<dbReference type="Gene3D" id="1.10.520.40">
    <property type="entry name" value="CRISPR-associated protein Cse2"/>
    <property type="match status" value="1"/>
</dbReference>
<dbReference type="Pfam" id="PF09485">
    <property type="entry name" value="CRISPR_Cse2"/>
    <property type="match status" value="1"/>
</dbReference>
<organism evidence="3 4">
    <name type="scientific">Actinopolymorpha cephalotaxi</name>
    <dbReference type="NCBI Taxonomy" id="504797"/>
    <lineage>
        <taxon>Bacteria</taxon>
        <taxon>Bacillati</taxon>
        <taxon>Actinomycetota</taxon>
        <taxon>Actinomycetes</taxon>
        <taxon>Propionibacteriales</taxon>
        <taxon>Actinopolymorphaceae</taxon>
        <taxon>Actinopolymorpha</taxon>
    </lineage>
</organism>
<protein>
    <submittedName>
        <fullName evidence="3">CRISPR system Cascade subunit CasB</fullName>
    </submittedName>
</protein>
<dbReference type="STRING" id="504797.SAMN05421678_1335"/>
<dbReference type="OrthoDB" id="4808431at2"/>
<dbReference type="EMBL" id="FOOI01000033">
    <property type="protein sequence ID" value="SFH73023.1"/>
    <property type="molecule type" value="Genomic_DNA"/>
</dbReference>
<sequence length="229" mass="24978">MTTTTQAQAEEVPPQPPKPSQPRDLARFVASRVARLQREYLDHRPDAAAALAKLRRGVGKEPGAVPELWQLTLEGVPLPAWYTDAPTDFENAAYAALTLYAVHQQSRREPMHQPGQGLGAAARVLRARKKAAGGSEDAVRRRFEAIGTAVSFSEVMHHGRALVTLLRTHNVPLDYGRLAQDLVLLQRPGRGDQVRLAWGRDFYQAGSEPTDQDNSAATGAVAEDGETTT</sequence>
<feature type="compositionally biased region" description="Polar residues" evidence="1">
    <location>
        <begin position="207"/>
        <end position="217"/>
    </location>
</feature>
<dbReference type="Proteomes" id="UP000199052">
    <property type="component" value="Unassembled WGS sequence"/>
</dbReference>
<dbReference type="AlphaFoldDB" id="A0A1I3CF31"/>
<evidence type="ECO:0000256" key="1">
    <source>
        <dbReference type="SAM" id="MobiDB-lite"/>
    </source>
</evidence>
<dbReference type="RefSeq" id="WP_092890780.1">
    <property type="nucleotide sequence ID" value="NZ_FOOI01000033.1"/>
</dbReference>
<dbReference type="NCBIfam" id="TIGR02548">
    <property type="entry name" value="casB_cse2"/>
    <property type="match status" value="1"/>
</dbReference>
<feature type="compositionally biased region" description="Low complexity" evidence="1">
    <location>
        <begin position="1"/>
        <end position="12"/>
    </location>
</feature>